<evidence type="ECO:0000256" key="1">
    <source>
        <dbReference type="SAM" id="MobiDB-lite"/>
    </source>
</evidence>
<evidence type="ECO:0008006" key="3">
    <source>
        <dbReference type="Google" id="ProtNLM"/>
    </source>
</evidence>
<proteinExistence type="predicted"/>
<protein>
    <recommendedName>
        <fullName evidence="3">Capsid protein</fullName>
    </recommendedName>
</protein>
<sequence>MAESHTIANSWMTYIKNMPHIYPADNSNAAEAKAINTGWHIFPNILWRHFATPKQWYDMMIRYEAYKVDGFKISVFNMVPMTTQIAIQGNSIFTSFNNTVYGMGYQDKLYETSWYGWYDDTETNNFHNLIYKEGLKYNMGTTSQSLYMLPIYSWRQTNVRALGHGTWSNQTQNGGSGVYPNGNSGSERPTGIDWDPLNRPDEIMEIRPGKNSMSYKWDTHPCDSNKWFNIDQVASWFPYVTASPYQDRDRPGALPLSVNMDPEILTAKYESNPPMNDYTMANWADIPIVPMAWWWHEMKDSIALANMPDGWQLKYIDLYFAGTEFENVKYGPEQCFIKMLPLFDSNGTHIECHAQISVKTELFLTCKKRRSALYTATWGPFNWKQLYSAKSQDRNFINTYIRYRTGGARRTWQNLGNSNSGGHKRETPHYFTSSVNPTGTGLDGTFKSKPIYTQAQFHKSTETVTLKRKPQTTPSAPPMEVEPAPTPDQLYPPLDAYRTSRC</sequence>
<name>A0A7D3QM94_9VIRU</name>
<feature type="region of interest" description="Disordered" evidence="1">
    <location>
        <begin position="461"/>
        <end position="502"/>
    </location>
</feature>
<reference evidence="2" key="1">
    <citation type="submission" date="2020-01" db="EMBL/GenBank/DDBJ databases">
        <title>Viral genomes from wild and zoo birds in China.</title>
        <authorList>
            <person name="Dai Z."/>
            <person name="Shan L.T."/>
            <person name="Yang X.S."/>
        </authorList>
    </citation>
    <scope>NUCLEOTIDE SEQUENCE</scope>
    <source>
        <strain evidence="2">Thr146par1</strain>
    </source>
</reference>
<accession>A0A7D3QM94</accession>
<feature type="region of interest" description="Disordered" evidence="1">
    <location>
        <begin position="413"/>
        <end position="436"/>
    </location>
</feature>
<dbReference type="EMBL" id="MT138316">
    <property type="protein sequence ID" value="QKE54971.1"/>
    <property type="molecule type" value="Genomic_DNA"/>
</dbReference>
<feature type="region of interest" description="Disordered" evidence="1">
    <location>
        <begin position="170"/>
        <end position="199"/>
    </location>
</feature>
<organism evidence="2">
    <name type="scientific">Parvoviridae sp</name>
    <dbReference type="NCBI Taxonomy" id="1940570"/>
    <lineage>
        <taxon>Viruses</taxon>
        <taxon>Monodnaviria</taxon>
        <taxon>Shotokuvirae</taxon>
        <taxon>Cossaviricota</taxon>
        <taxon>Quintoviricetes</taxon>
        <taxon>Piccovirales</taxon>
        <taxon>Parvoviridae</taxon>
    </lineage>
</organism>
<evidence type="ECO:0000313" key="2">
    <source>
        <dbReference type="EMBL" id="QKE54971.1"/>
    </source>
</evidence>